<comment type="caution">
    <text evidence="1">The sequence shown here is derived from an EMBL/GenBank/DDBJ whole genome shotgun (WGS) entry which is preliminary data.</text>
</comment>
<organism evidence="1 2">
    <name type="scientific">Thalassiosira oceanica</name>
    <name type="common">Marine diatom</name>
    <dbReference type="NCBI Taxonomy" id="159749"/>
    <lineage>
        <taxon>Eukaryota</taxon>
        <taxon>Sar</taxon>
        <taxon>Stramenopiles</taxon>
        <taxon>Ochrophyta</taxon>
        <taxon>Bacillariophyta</taxon>
        <taxon>Coscinodiscophyceae</taxon>
        <taxon>Thalassiosirophycidae</taxon>
        <taxon>Thalassiosirales</taxon>
        <taxon>Thalassiosiraceae</taxon>
        <taxon>Thalassiosira</taxon>
    </lineage>
</organism>
<feature type="non-terminal residue" evidence="1">
    <location>
        <position position="1"/>
    </location>
</feature>
<sequence length="368" mass="40635">LVDDEAAPAVGLLAEVRRANHLKCGIMATTGNTANATMAEGVSLIMCRTLAAAILNGNHNRVNLFLFKEPEKGYSALMNETIDILANAKAEFEFDFANNSLGEGFQFSAPYYYGDEQVHEDLSIHTLATREHDAVFSSFVSLVVLATIQAEQEGIYRVNSKSMPLISAYGSDVSWALRDAIGYRTEVPNKNPRKNSPGWPGLRPHFRLVSTAARSYSMSTTESLPPMRKCSTATDPPSAIERVLGGYISFKDGDETKESTLHLRETVELRRAKSFGSCIELEDDDDDDEVLWQWGKFHGTSTKCGIDTDDRDASATTSLSSLLCLDGLDEWARALQDVALSWRLSTEEIDRVGAVLERAEGEVKYLFR</sequence>
<dbReference type="AlphaFoldDB" id="K0SPL1"/>
<dbReference type="EMBL" id="AGNL01018521">
    <property type="protein sequence ID" value="EJK62956.1"/>
    <property type="molecule type" value="Genomic_DNA"/>
</dbReference>
<keyword evidence="2" id="KW-1185">Reference proteome</keyword>
<accession>K0SPL1</accession>
<name>K0SPL1_THAOC</name>
<dbReference type="Proteomes" id="UP000266841">
    <property type="component" value="Unassembled WGS sequence"/>
</dbReference>
<reference evidence="1 2" key="1">
    <citation type="journal article" date="2012" name="Genome Biol.">
        <title>Genome and low-iron response of an oceanic diatom adapted to chronic iron limitation.</title>
        <authorList>
            <person name="Lommer M."/>
            <person name="Specht M."/>
            <person name="Roy A.S."/>
            <person name="Kraemer L."/>
            <person name="Andreson R."/>
            <person name="Gutowska M.A."/>
            <person name="Wolf J."/>
            <person name="Bergner S.V."/>
            <person name="Schilhabel M.B."/>
            <person name="Klostermeier U.C."/>
            <person name="Beiko R.G."/>
            <person name="Rosenstiel P."/>
            <person name="Hippler M."/>
            <person name="Laroche J."/>
        </authorList>
    </citation>
    <scope>NUCLEOTIDE SEQUENCE [LARGE SCALE GENOMIC DNA]</scope>
    <source>
        <strain evidence="1 2">CCMP1005</strain>
    </source>
</reference>
<evidence type="ECO:0000313" key="2">
    <source>
        <dbReference type="Proteomes" id="UP000266841"/>
    </source>
</evidence>
<evidence type="ECO:0000313" key="1">
    <source>
        <dbReference type="EMBL" id="EJK62956.1"/>
    </source>
</evidence>
<protein>
    <submittedName>
        <fullName evidence="1">Uncharacterized protein</fullName>
    </submittedName>
</protein>
<gene>
    <name evidence="1" type="ORF">THAOC_16413</name>
</gene>
<proteinExistence type="predicted"/>